<evidence type="ECO:0000313" key="2">
    <source>
        <dbReference type="EMBL" id="OSD07990.1"/>
    </source>
</evidence>
<dbReference type="AlphaFoldDB" id="A0A1Y2J3J9"/>
<sequence>MNGPAQSLIVDCRKPGEQVQRGATKREHRSRLRASPRSTFKCSNIDGSIGCGGPCPICRWPERSLSVNEGTVTSAARYAQMSIIHEREAGEWRGHAVSIRRPCPRTERKRPFVVRPISRWNPGKRRVQTRTDDKCTDTLRTSIPSVGFPRTVRRGARVLEMGVSAESDWTYLRKESVSKAGLVVASADGE</sequence>
<feature type="region of interest" description="Disordered" evidence="1">
    <location>
        <begin position="16"/>
        <end position="36"/>
    </location>
</feature>
<reference evidence="2 3" key="1">
    <citation type="journal article" date="2015" name="Biotechnol. Biofuels">
        <title>Enhanced degradation of softwood versus hardwood by the white-rot fungus Pycnoporus coccineus.</title>
        <authorList>
            <person name="Couturier M."/>
            <person name="Navarro D."/>
            <person name="Chevret D."/>
            <person name="Henrissat B."/>
            <person name="Piumi F."/>
            <person name="Ruiz-Duenas F.J."/>
            <person name="Martinez A.T."/>
            <person name="Grigoriev I.V."/>
            <person name="Riley R."/>
            <person name="Lipzen A."/>
            <person name="Berrin J.G."/>
            <person name="Master E.R."/>
            <person name="Rosso M.N."/>
        </authorList>
    </citation>
    <scope>NUCLEOTIDE SEQUENCE [LARGE SCALE GENOMIC DNA]</scope>
    <source>
        <strain evidence="2 3">BRFM310</strain>
    </source>
</reference>
<organism evidence="2 3">
    <name type="scientific">Trametes coccinea (strain BRFM310)</name>
    <name type="common">Pycnoporus coccineus</name>
    <dbReference type="NCBI Taxonomy" id="1353009"/>
    <lineage>
        <taxon>Eukaryota</taxon>
        <taxon>Fungi</taxon>
        <taxon>Dikarya</taxon>
        <taxon>Basidiomycota</taxon>
        <taxon>Agaricomycotina</taxon>
        <taxon>Agaricomycetes</taxon>
        <taxon>Polyporales</taxon>
        <taxon>Polyporaceae</taxon>
        <taxon>Trametes</taxon>
    </lineage>
</organism>
<evidence type="ECO:0000256" key="1">
    <source>
        <dbReference type="SAM" id="MobiDB-lite"/>
    </source>
</evidence>
<keyword evidence="3" id="KW-1185">Reference proteome</keyword>
<evidence type="ECO:0000313" key="3">
    <source>
        <dbReference type="Proteomes" id="UP000193067"/>
    </source>
</evidence>
<proteinExistence type="predicted"/>
<accession>A0A1Y2J3J9</accession>
<dbReference type="EMBL" id="KZ084087">
    <property type="protein sequence ID" value="OSD07990.1"/>
    <property type="molecule type" value="Genomic_DNA"/>
</dbReference>
<name>A0A1Y2J3J9_TRAC3</name>
<gene>
    <name evidence="2" type="ORF">PYCCODRAFT_376088</name>
</gene>
<protein>
    <submittedName>
        <fullName evidence="2">Uncharacterized protein</fullName>
    </submittedName>
</protein>
<dbReference type="Proteomes" id="UP000193067">
    <property type="component" value="Unassembled WGS sequence"/>
</dbReference>